<dbReference type="SUPFAM" id="SSF52540">
    <property type="entry name" value="P-loop containing nucleoside triphosphate hydrolases"/>
    <property type="match status" value="1"/>
</dbReference>
<dbReference type="AlphaFoldDB" id="A0A395RXX4"/>
<dbReference type="STRING" id="5514.A0A395RXX4"/>
<comment type="caution">
    <text evidence="1">The sequence shown here is derived from an EMBL/GenBank/DDBJ whole genome shotgun (WGS) entry which is preliminary data.</text>
</comment>
<dbReference type="Proteomes" id="UP000266152">
    <property type="component" value="Unassembled WGS sequence"/>
</dbReference>
<dbReference type="InterPro" id="IPR027417">
    <property type="entry name" value="P-loop_NTPase"/>
</dbReference>
<dbReference type="Gene3D" id="3.40.50.300">
    <property type="entry name" value="P-loop containing nucleotide triphosphate hydrolases"/>
    <property type="match status" value="1"/>
</dbReference>
<sequence>MTHPVIHINGYPGSGKLTIARKLVDLLSPYNGKLVHNHLLIDPVGAVLPRSSPDYQPMRRALRSVIFDALAVSQDTAGSVFVFTDFQSGDDVGRGVMLEYREMAARRNCTFVPITVTCSKDENLRRLASAERMLHRKLTDAELVTHLRDNAITHQWPKDDPFHMELDITALDADVVAHMILEHVLRDSNDRRRTIDIPSPDLPGLTIAFLLPIFESITRVEQCHVVKDLYISKLQPDDKLVFDGNEVHGVDSLSLFLIHGEQGA</sequence>
<dbReference type="EMBL" id="PXOF01000109">
    <property type="protein sequence ID" value="RGP64874.1"/>
    <property type="molecule type" value="Genomic_DNA"/>
</dbReference>
<evidence type="ECO:0000313" key="2">
    <source>
        <dbReference type="Proteomes" id="UP000266152"/>
    </source>
</evidence>
<organism evidence="1 2">
    <name type="scientific">Fusarium sporotrichioides</name>
    <dbReference type="NCBI Taxonomy" id="5514"/>
    <lineage>
        <taxon>Eukaryota</taxon>
        <taxon>Fungi</taxon>
        <taxon>Dikarya</taxon>
        <taxon>Ascomycota</taxon>
        <taxon>Pezizomycotina</taxon>
        <taxon>Sordariomycetes</taxon>
        <taxon>Hypocreomycetidae</taxon>
        <taxon>Hypocreales</taxon>
        <taxon>Nectriaceae</taxon>
        <taxon>Fusarium</taxon>
    </lineage>
</organism>
<gene>
    <name evidence="1" type="ORF">FSPOR_7620</name>
</gene>
<name>A0A395RXX4_FUSSP</name>
<keyword evidence="2" id="KW-1185">Reference proteome</keyword>
<accession>A0A395RXX4</accession>
<evidence type="ECO:0000313" key="1">
    <source>
        <dbReference type="EMBL" id="RGP64874.1"/>
    </source>
</evidence>
<proteinExistence type="predicted"/>
<protein>
    <submittedName>
        <fullName evidence="1">Aaa atpase family</fullName>
    </submittedName>
</protein>
<reference evidence="1 2" key="1">
    <citation type="journal article" date="2018" name="PLoS Pathog.">
        <title>Evolution of structural diversity of trichothecenes, a family of toxins produced by plant pathogenic and entomopathogenic fungi.</title>
        <authorList>
            <person name="Proctor R.H."/>
            <person name="McCormick S.P."/>
            <person name="Kim H.S."/>
            <person name="Cardoza R.E."/>
            <person name="Stanley A.M."/>
            <person name="Lindo L."/>
            <person name="Kelly A."/>
            <person name="Brown D.W."/>
            <person name="Lee T."/>
            <person name="Vaughan M.M."/>
            <person name="Alexander N.J."/>
            <person name="Busman M."/>
            <person name="Gutierrez S."/>
        </authorList>
    </citation>
    <scope>NUCLEOTIDE SEQUENCE [LARGE SCALE GENOMIC DNA]</scope>
    <source>
        <strain evidence="1 2">NRRL 3299</strain>
    </source>
</reference>